<dbReference type="AlphaFoldDB" id="A0A1D1VW32"/>
<evidence type="ECO:0000313" key="2">
    <source>
        <dbReference type="Proteomes" id="UP000186922"/>
    </source>
</evidence>
<organism evidence="1 2">
    <name type="scientific">Ramazzottius varieornatus</name>
    <name type="common">Water bear</name>
    <name type="synonym">Tardigrade</name>
    <dbReference type="NCBI Taxonomy" id="947166"/>
    <lineage>
        <taxon>Eukaryota</taxon>
        <taxon>Metazoa</taxon>
        <taxon>Ecdysozoa</taxon>
        <taxon>Tardigrada</taxon>
        <taxon>Eutardigrada</taxon>
        <taxon>Parachela</taxon>
        <taxon>Hypsibioidea</taxon>
        <taxon>Ramazzottiidae</taxon>
        <taxon>Ramazzottius</taxon>
    </lineage>
</organism>
<gene>
    <name evidence="1" type="primary">RvY_14735-1</name>
    <name evidence="1" type="synonym">RvY_14735.1</name>
    <name evidence="1" type="ORF">RvY_14735</name>
</gene>
<keyword evidence="2" id="KW-1185">Reference proteome</keyword>
<dbReference type="EMBL" id="BDGG01000011">
    <property type="protein sequence ID" value="GAV04463.1"/>
    <property type="molecule type" value="Genomic_DNA"/>
</dbReference>
<protein>
    <submittedName>
        <fullName evidence="1">Uncharacterized protein</fullName>
    </submittedName>
</protein>
<dbReference type="Proteomes" id="UP000186922">
    <property type="component" value="Unassembled WGS sequence"/>
</dbReference>
<comment type="caution">
    <text evidence="1">The sequence shown here is derived from an EMBL/GenBank/DDBJ whole genome shotgun (WGS) entry which is preliminary data.</text>
</comment>
<sequence length="88" mass="9564">MNKCNMVTHVCGPPSMSGLKLVDNDCSSDGDCKPTFRCVNSKCHWTGPKHCAADQDCLQGASATYECKQHTKGAPGKHCYASKYQFGF</sequence>
<evidence type="ECO:0000313" key="1">
    <source>
        <dbReference type="EMBL" id="GAV04463.1"/>
    </source>
</evidence>
<proteinExistence type="predicted"/>
<name>A0A1D1VW32_RAMVA</name>
<reference evidence="1 2" key="1">
    <citation type="journal article" date="2016" name="Nat. Commun.">
        <title>Extremotolerant tardigrade genome and improved radiotolerance of human cultured cells by tardigrade-unique protein.</title>
        <authorList>
            <person name="Hashimoto T."/>
            <person name="Horikawa D.D."/>
            <person name="Saito Y."/>
            <person name="Kuwahara H."/>
            <person name="Kozuka-Hata H."/>
            <person name="Shin-I T."/>
            <person name="Minakuchi Y."/>
            <person name="Ohishi K."/>
            <person name="Motoyama A."/>
            <person name="Aizu T."/>
            <person name="Enomoto A."/>
            <person name="Kondo K."/>
            <person name="Tanaka S."/>
            <person name="Hara Y."/>
            <person name="Koshikawa S."/>
            <person name="Sagara H."/>
            <person name="Miura T."/>
            <person name="Yokobori S."/>
            <person name="Miyagawa K."/>
            <person name="Suzuki Y."/>
            <person name="Kubo T."/>
            <person name="Oyama M."/>
            <person name="Kohara Y."/>
            <person name="Fujiyama A."/>
            <person name="Arakawa K."/>
            <person name="Katayama T."/>
            <person name="Toyoda A."/>
            <person name="Kunieda T."/>
        </authorList>
    </citation>
    <scope>NUCLEOTIDE SEQUENCE [LARGE SCALE GENOMIC DNA]</scope>
    <source>
        <strain evidence="1 2">YOKOZUNA-1</strain>
    </source>
</reference>
<accession>A0A1D1VW32</accession>